<protein>
    <submittedName>
        <fullName evidence="4">LysM peptidoglycan-binding domain-containing protein</fullName>
    </submittedName>
</protein>
<keyword evidence="2" id="KW-0812">Transmembrane</keyword>
<dbReference type="EMBL" id="JACSQF010000001">
    <property type="protein sequence ID" value="MBD7979231.1"/>
    <property type="molecule type" value="Genomic_DNA"/>
</dbReference>
<feature type="domain" description="LysM" evidence="3">
    <location>
        <begin position="306"/>
        <end position="363"/>
    </location>
</feature>
<name>A0ABR8TTX9_9CELL</name>
<dbReference type="RefSeq" id="WP_191800074.1">
    <property type="nucleotide sequence ID" value="NZ_JACSQF010000001.1"/>
</dbReference>
<feature type="compositionally biased region" description="Low complexity" evidence="1">
    <location>
        <begin position="223"/>
        <end position="241"/>
    </location>
</feature>
<proteinExistence type="predicted"/>
<dbReference type="InterPro" id="IPR018392">
    <property type="entry name" value="LysM"/>
</dbReference>
<feature type="transmembrane region" description="Helical" evidence="2">
    <location>
        <begin position="20"/>
        <end position="39"/>
    </location>
</feature>
<dbReference type="CDD" id="cd00118">
    <property type="entry name" value="LysM"/>
    <property type="match status" value="1"/>
</dbReference>
<dbReference type="Gene3D" id="3.10.350.10">
    <property type="entry name" value="LysM domain"/>
    <property type="match status" value="1"/>
</dbReference>
<reference evidence="4 5" key="1">
    <citation type="submission" date="2020-08" db="EMBL/GenBank/DDBJ databases">
        <title>A Genomic Blueprint of the Chicken Gut Microbiome.</title>
        <authorList>
            <person name="Gilroy R."/>
            <person name="Ravi A."/>
            <person name="Getino M."/>
            <person name="Pursley I."/>
            <person name="Horton D.L."/>
            <person name="Alikhan N.-F."/>
            <person name="Baker D."/>
            <person name="Gharbi K."/>
            <person name="Hall N."/>
            <person name="Watson M."/>
            <person name="Adriaenssens E.M."/>
            <person name="Foster-Nyarko E."/>
            <person name="Jarju S."/>
            <person name="Secka A."/>
            <person name="Antonio M."/>
            <person name="Oren A."/>
            <person name="Chaudhuri R."/>
            <person name="La Ragione R.M."/>
            <person name="Hildebrand F."/>
            <person name="Pallen M.J."/>
        </authorList>
    </citation>
    <scope>NUCLEOTIDE SEQUENCE [LARGE SCALE GENOMIC DNA]</scope>
    <source>
        <strain evidence="4 5">Sa2CUA9</strain>
    </source>
</reference>
<comment type="caution">
    <text evidence="4">The sequence shown here is derived from an EMBL/GenBank/DDBJ whole genome shotgun (WGS) entry which is preliminary data.</text>
</comment>
<keyword evidence="5" id="KW-1185">Reference proteome</keyword>
<organism evidence="4 5">
    <name type="scientific">Oerskovia merdavium</name>
    <dbReference type="NCBI Taxonomy" id="2762227"/>
    <lineage>
        <taxon>Bacteria</taxon>
        <taxon>Bacillati</taxon>
        <taxon>Actinomycetota</taxon>
        <taxon>Actinomycetes</taxon>
        <taxon>Micrococcales</taxon>
        <taxon>Cellulomonadaceae</taxon>
        <taxon>Oerskovia</taxon>
    </lineage>
</organism>
<evidence type="ECO:0000256" key="1">
    <source>
        <dbReference type="SAM" id="MobiDB-lite"/>
    </source>
</evidence>
<sequence length="367" mass="36756">MTQQSRYAQDGEHGRRAPRLAALVALSTAGGLAAALLAGRGLRMFRSLPDSHVEMYLEILVLAVGATLAAWVATTSALALACVIARSGGRRWDAGERLVLRHAPAAVRRLASIGVSLSVGAGLALGAGSAQAAEPPSVPELSVNGPVVDLGWQPTARTDSPVGDEAHQPAVGSTDGLPGDAAQVAPTPSSSPPPSAGGQPYAHADGSSPEPGPSGPALVPPGSASRSAAPTSESSAEPTTPHAAAQSPHAPTVMDTSPAGRPDVAATGSPQPPHVPLGPLLGSPARTAAPSSTMTSDPAAPAPSVVEIVVLRGDTLWSIASRSLGPNASDASVATECQRWFDANRDVIGDDPDLIKPGQILSAPRSP</sequence>
<feature type="region of interest" description="Disordered" evidence="1">
    <location>
        <begin position="131"/>
        <end position="302"/>
    </location>
</feature>
<feature type="region of interest" description="Disordered" evidence="1">
    <location>
        <begin position="347"/>
        <end position="367"/>
    </location>
</feature>
<evidence type="ECO:0000313" key="5">
    <source>
        <dbReference type="Proteomes" id="UP000655570"/>
    </source>
</evidence>
<gene>
    <name evidence="4" type="ORF">H9641_00655</name>
</gene>
<evidence type="ECO:0000256" key="2">
    <source>
        <dbReference type="SAM" id="Phobius"/>
    </source>
</evidence>
<evidence type="ECO:0000259" key="3">
    <source>
        <dbReference type="PROSITE" id="PS51782"/>
    </source>
</evidence>
<keyword evidence="2" id="KW-0472">Membrane</keyword>
<accession>A0ABR8TTX9</accession>
<evidence type="ECO:0000313" key="4">
    <source>
        <dbReference type="EMBL" id="MBD7979231.1"/>
    </source>
</evidence>
<feature type="transmembrane region" description="Helical" evidence="2">
    <location>
        <begin position="106"/>
        <end position="127"/>
    </location>
</feature>
<dbReference type="InterPro" id="IPR036779">
    <property type="entry name" value="LysM_dom_sf"/>
</dbReference>
<feature type="transmembrane region" description="Helical" evidence="2">
    <location>
        <begin position="59"/>
        <end position="85"/>
    </location>
</feature>
<dbReference type="Proteomes" id="UP000655570">
    <property type="component" value="Unassembled WGS sequence"/>
</dbReference>
<keyword evidence="2" id="KW-1133">Transmembrane helix</keyword>
<dbReference type="PROSITE" id="PS51782">
    <property type="entry name" value="LYSM"/>
    <property type="match status" value="1"/>
</dbReference>